<keyword evidence="2" id="KW-1185">Reference proteome</keyword>
<sequence length="185" mass="21811">MEFISTEYKQIRGISKQILQEHDNLKTYTVSMTMDALIHKYMNLPQSQYLFFNVRSITKTAMKIPKMIPTYFGLSLNGIVYVHPITKRILNTLEFNSLKRWKYTNDAFIYHIGLNDQRHPSFYQIEDVYYAIHVESFGQFFSESRRQRSDKRVSSRRFLCGVFTRFIVEKLLSASADDTGSFSLN</sequence>
<organism evidence="1 2">
    <name type="scientific">Oopsacas minuta</name>
    <dbReference type="NCBI Taxonomy" id="111878"/>
    <lineage>
        <taxon>Eukaryota</taxon>
        <taxon>Metazoa</taxon>
        <taxon>Porifera</taxon>
        <taxon>Hexactinellida</taxon>
        <taxon>Hexasterophora</taxon>
        <taxon>Lyssacinosida</taxon>
        <taxon>Leucopsacidae</taxon>
        <taxon>Oopsacas</taxon>
    </lineage>
</organism>
<dbReference type="Proteomes" id="UP001165289">
    <property type="component" value="Unassembled WGS sequence"/>
</dbReference>
<proteinExistence type="predicted"/>
<gene>
    <name evidence="1" type="ORF">LOD99_6319</name>
</gene>
<dbReference type="Gene3D" id="2.30.29.30">
    <property type="entry name" value="Pleckstrin-homology domain (PH domain)/Phosphotyrosine-binding domain (PTB)"/>
    <property type="match status" value="1"/>
</dbReference>
<dbReference type="EMBL" id="JAKMXF010000316">
    <property type="protein sequence ID" value="KAI6649955.1"/>
    <property type="molecule type" value="Genomic_DNA"/>
</dbReference>
<comment type="caution">
    <text evidence="1">The sequence shown here is derived from an EMBL/GenBank/DDBJ whole genome shotgun (WGS) entry which is preliminary data.</text>
</comment>
<reference evidence="1 2" key="1">
    <citation type="journal article" date="2023" name="BMC Biol.">
        <title>The compact genome of the sponge Oopsacas minuta (Hexactinellida) is lacking key metazoan core genes.</title>
        <authorList>
            <person name="Santini S."/>
            <person name="Schenkelaars Q."/>
            <person name="Jourda C."/>
            <person name="Duchesne M."/>
            <person name="Belahbib H."/>
            <person name="Rocher C."/>
            <person name="Selva M."/>
            <person name="Riesgo A."/>
            <person name="Vervoort M."/>
            <person name="Leys S.P."/>
            <person name="Kodjabachian L."/>
            <person name="Le Bivic A."/>
            <person name="Borchiellini C."/>
            <person name="Claverie J.M."/>
            <person name="Renard E."/>
        </authorList>
    </citation>
    <scope>NUCLEOTIDE SEQUENCE [LARGE SCALE GENOMIC DNA]</scope>
    <source>
        <strain evidence="1">SPO-2</strain>
    </source>
</reference>
<dbReference type="InterPro" id="IPR011993">
    <property type="entry name" value="PH-like_dom_sf"/>
</dbReference>
<name>A0AAV7JNI0_9METZ</name>
<accession>A0AAV7JNI0</accession>
<dbReference type="AlphaFoldDB" id="A0AAV7JNI0"/>
<evidence type="ECO:0000313" key="2">
    <source>
        <dbReference type="Proteomes" id="UP001165289"/>
    </source>
</evidence>
<evidence type="ECO:0000313" key="1">
    <source>
        <dbReference type="EMBL" id="KAI6649955.1"/>
    </source>
</evidence>
<protein>
    <submittedName>
        <fullName evidence="1">Uncharacterized protein</fullName>
    </submittedName>
</protein>